<dbReference type="EMBL" id="JAJVCN010000003">
    <property type="protein sequence ID" value="MCE7009052.1"/>
    <property type="molecule type" value="Genomic_DNA"/>
</dbReference>
<accession>A0ABS8ZNC4</accession>
<organism evidence="1 2">
    <name type="scientific">Kibdelosporangium philippinense</name>
    <dbReference type="NCBI Taxonomy" id="211113"/>
    <lineage>
        <taxon>Bacteria</taxon>
        <taxon>Bacillati</taxon>
        <taxon>Actinomycetota</taxon>
        <taxon>Actinomycetes</taxon>
        <taxon>Pseudonocardiales</taxon>
        <taxon>Pseudonocardiaceae</taxon>
        <taxon>Kibdelosporangium</taxon>
    </lineage>
</organism>
<evidence type="ECO:0000313" key="1">
    <source>
        <dbReference type="EMBL" id="MCE7009052.1"/>
    </source>
</evidence>
<keyword evidence="2" id="KW-1185">Reference proteome</keyword>
<dbReference type="RefSeq" id="WP_233730489.1">
    <property type="nucleotide sequence ID" value="NZ_JBHMDJ010000008.1"/>
</dbReference>
<name>A0ABS8ZNC4_9PSEU</name>
<sequence>MTANQDARAALEQLRALVIAVTPERSALAPGSHTSTVTKHVTESTDCDVIIDPSPRAVTPADKVDPNTVKVLRSPDFEVSGSYHALATVQGETVLLGILRRSDRTGWVALTPLLIAVSGGPWRTRQDALVQLILNHDLARTNARERARS</sequence>
<comment type="caution">
    <text evidence="1">The sequence shown here is derived from an EMBL/GenBank/DDBJ whole genome shotgun (WGS) entry which is preliminary data.</text>
</comment>
<evidence type="ECO:0000313" key="2">
    <source>
        <dbReference type="Proteomes" id="UP001521150"/>
    </source>
</evidence>
<dbReference type="Proteomes" id="UP001521150">
    <property type="component" value="Unassembled WGS sequence"/>
</dbReference>
<proteinExistence type="predicted"/>
<gene>
    <name evidence="1" type="ORF">LWC34_40510</name>
</gene>
<protein>
    <submittedName>
        <fullName evidence="1">Uncharacterized protein</fullName>
    </submittedName>
</protein>
<reference evidence="1 2" key="1">
    <citation type="submission" date="2021-12" db="EMBL/GenBank/DDBJ databases">
        <title>Genome sequence of Kibdelosporangium philippinense ATCC 49844.</title>
        <authorList>
            <person name="Fedorov E.A."/>
            <person name="Omeragic M."/>
            <person name="Shalygina K.F."/>
            <person name="Maclea K.S."/>
        </authorList>
    </citation>
    <scope>NUCLEOTIDE SEQUENCE [LARGE SCALE GENOMIC DNA]</scope>
    <source>
        <strain evidence="1 2">ATCC 49844</strain>
    </source>
</reference>